<dbReference type="STRING" id="139825.A0A401GWZ9"/>
<protein>
    <recommendedName>
        <fullName evidence="2 5">peptidylprolyl isomerase</fullName>
        <ecNumber evidence="2 5">5.2.1.8</ecNumber>
    </recommendedName>
</protein>
<evidence type="ECO:0000256" key="5">
    <source>
        <dbReference type="PROSITE-ProRule" id="PRU00277"/>
    </source>
</evidence>
<dbReference type="SUPFAM" id="SSF52058">
    <property type="entry name" value="L domain-like"/>
    <property type="match status" value="1"/>
</dbReference>
<dbReference type="InterPro" id="IPR001179">
    <property type="entry name" value="PPIase_FKBP_dom"/>
</dbReference>
<gene>
    <name evidence="7" type="ORF">SCP_0906370</name>
</gene>
<dbReference type="InterPro" id="IPR046357">
    <property type="entry name" value="PPIase_dom_sf"/>
</dbReference>
<dbReference type="Gene3D" id="1.20.1280.50">
    <property type="match status" value="1"/>
</dbReference>
<accession>A0A401GWZ9</accession>
<evidence type="ECO:0000313" key="7">
    <source>
        <dbReference type="EMBL" id="GBE86756.1"/>
    </source>
</evidence>
<dbReference type="PROSITE" id="PS50059">
    <property type="entry name" value="FKBP_PPIASE"/>
    <property type="match status" value="1"/>
</dbReference>
<dbReference type="PANTHER" id="PTHR43811:SF19">
    <property type="entry name" value="39 KDA FK506-BINDING NUCLEAR PROTEIN"/>
    <property type="match status" value="1"/>
</dbReference>
<keyword evidence="3 5" id="KW-0697">Rotamase</keyword>
<evidence type="ECO:0000256" key="4">
    <source>
        <dbReference type="ARBA" id="ARBA00023235"/>
    </source>
</evidence>
<sequence length="783" mass="86883">MPTITVTQAGAIHTEFSPVDALSPGGSSRLAPPAFQLQNPLLPPNLKGDKFAKIGKGSKMGKRSQMEKVRKIEKEVDPATAASLPSPSTIPGMLQLPGSVPVSLTPTVEYNMGLGRHANATNQPYQTEDGYVACPSGIRFKDCREGSGVAVVKGNVVKLLYVGMLMDQTIFDSNEGKVPLQFTVGAGQIMAGVDEGILGMKVTGQRLILIPSVLAFGAQGNAKVPPNADVAFRAYGERVIRGVKLAWLWGGHMSCNYPHQDEIKVIIGELRHQAADLQKLRELLIRLIRSSRGYMDVIRKAVESCAERVNCDDGHSKVVYELVYKLRHTEESLRRLDWKITELEALLAPMQCLPDALLLAIFKAGCRQRRPQPDVWSPFPMLVASVSRRWRNLSLTTPTLWTNLHISMEGPRHWASLALTRSAMHLLDITIDGRGECPSRLDEIATYGHAEAPRCTPTIISCLNLLVPHSNRWRKFIIISHHSIDIRVVGEIIKNVQSPFLEHLRLSLTGSGPADNQEVPLPAILGGGAPMLSSVRLDSVSLPWGSMPLSGLSTIDIRWMWDQTKLMYPQFRDLLQDSPALEQLILRGRHVELHPNSTYESIHVPSLRYLELSGDNICRLSSILITPELETLALVNVDESEFREFVGWLLSVEIRYSALRFLVFVNVTTCGLPSGFTEAFPNIVQLTIINSHANHFIELMLRTHGSMCPDPDKGIWPLLNTIALIADDVNYDRLRQMLLKRTAQQLPVQRLVLNGIYTYNHQYVSPLMDLVKVNGISALEGDL</sequence>
<dbReference type="SUPFAM" id="SSF54534">
    <property type="entry name" value="FKBP-like"/>
    <property type="match status" value="1"/>
</dbReference>
<dbReference type="InParanoid" id="A0A401GWZ9"/>
<keyword evidence="8" id="KW-1185">Reference proteome</keyword>
<keyword evidence="4 5" id="KW-0413">Isomerase</keyword>
<dbReference type="InterPro" id="IPR032675">
    <property type="entry name" value="LRR_dom_sf"/>
</dbReference>
<feature type="domain" description="PPIase FKBP-type" evidence="6">
    <location>
        <begin position="154"/>
        <end position="232"/>
    </location>
</feature>
<dbReference type="Proteomes" id="UP000287166">
    <property type="component" value="Unassembled WGS sequence"/>
</dbReference>
<evidence type="ECO:0000256" key="1">
    <source>
        <dbReference type="ARBA" id="ARBA00000971"/>
    </source>
</evidence>
<dbReference type="EC" id="5.2.1.8" evidence="2 5"/>
<dbReference type="OrthoDB" id="3225069at2759"/>
<dbReference type="GO" id="GO:0003755">
    <property type="term" value="F:peptidyl-prolyl cis-trans isomerase activity"/>
    <property type="evidence" value="ECO:0007669"/>
    <property type="project" value="UniProtKB-KW"/>
</dbReference>
<dbReference type="GeneID" id="38783673"/>
<dbReference type="AlphaFoldDB" id="A0A401GWZ9"/>
<evidence type="ECO:0000259" key="6">
    <source>
        <dbReference type="PROSITE" id="PS50059"/>
    </source>
</evidence>
<dbReference type="Gene3D" id="3.10.50.40">
    <property type="match status" value="1"/>
</dbReference>
<evidence type="ECO:0000313" key="8">
    <source>
        <dbReference type="Proteomes" id="UP000287166"/>
    </source>
</evidence>
<comment type="caution">
    <text evidence="7">The sequence shown here is derived from an EMBL/GenBank/DDBJ whole genome shotgun (WGS) entry which is preliminary data.</text>
</comment>
<dbReference type="PANTHER" id="PTHR43811">
    <property type="entry name" value="FKBP-TYPE PEPTIDYL-PROLYL CIS-TRANS ISOMERASE FKPA"/>
    <property type="match status" value="1"/>
</dbReference>
<organism evidence="7 8">
    <name type="scientific">Sparassis crispa</name>
    <dbReference type="NCBI Taxonomy" id="139825"/>
    <lineage>
        <taxon>Eukaryota</taxon>
        <taxon>Fungi</taxon>
        <taxon>Dikarya</taxon>
        <taxon>Basidiomycota</taxon>
        <taxon>Agaricomycotina</taxon>
        <taxon>Agaricomycetes</taxon>
        <taxon>Polyporales</taxon>
        <taxon>Sparassidaceae</taxon>
        <taxon>Sparassis</taxon>
    </lineage>
</organism>
<dbReference type="Gene3D" id="3.80.10.10">
    <property type="entry name" value="Ribonuclease Inhibitor"/>
    <property type="match status" value="1"/>
</dbReference>
<reference evidence="7 8" key="1">
    <citation type="journal article" date="2018" name="Sci. Rep.">
        <title>Genome sequence of the cauliflower mushroom Sparassis crispa (Hanabiratake) and its association with beneficial usage.</title>
        <authorList>
            <person name="Kiyama R."/>
            <person name="Furutani Y."/>
            <person name="Kawaguchi K."/>
            <person name="Nakanishi T."/>
        </authorList>
    </citation>
    <scope>NUCLEOTIDE SEQUENCE [LARGE SCALE GENOMIC DNA]</scope>
</reference>
<dbReference type="RefSeq" id="XP_027617669.1">
    <property type="nucleotide sequence ID" value="XM_027761868.1"/>
</dbReference>
<dbReference type="Pfam" id="PF00254">
    <property type="entry name" value="FKBP_C"/>
    <property type="match status" value="1"/>
</dbReference>
<evidence type="ECO:0000256" key="3">
    <source>
        <dbReference type="ARBA" id="ARBA00023110"/>
    </source>
</evidence>
<evidence type="ECO:0000256" key="2">
    <source>
        <dbReference type="ARBA" id="ARBA00013194"/>
    </source>
</evidence>
<name>A0A401GWZ9_9APHY</name>
<dbReference type="EMBL" id="BFAD01000009">
    <property type="protein sequence ID" value="GBE86756.1"/>
    <property type="molecule type" value="Genomic_DNA"/>
</dbReference>
<proteinExistence type="predicted"/>
<comment type="catalytic activity">
    <reaction evidence="1 5">
        <text>[protein]-peptidylproline (omega=180) = [protein]-peptidylproline (omega=0)</text>
        <dbReference type="Rhea" id="RHEA:16237"/>
        <dbReference type="Rhea" id="RHEA-COMP:10747"/>
        <dbReference type="Rhea" id="RHEA-COMP:10748"/>
        <dbReference type="ChEBI" id="CHEBI:83833"/>
        <dbReference type="ChEBI" id="CHEBI:83834"/>
        <dbReference type="EC" id="5.2.1.8"/>
    </reaction>
</comment>